<evidence type="ECO:0000256" key="3">
    <source>
        <dbReference type="ARBA" id="ARBA00022692"/>
    </source>
</evidence>
<keyword evidence="8" id="KW-1003">Cell membrane</keyword>
<dbReference type="RefSeq" id="WP_006626792.1">
    <property type="nucleotide sequence ID" value="NZ_ADFR01000003.1"/>
</dbReference>
<feature type="transmembrane region" description="Helical" evidence="8">
    <location>
        <begin position="70"/>
        <end position="90"/>
    </location>
</feature>
<reference evidence="10" key="1">
    <citation type="submission" date="2009-12" db="EMBL/GenBank/DDBJ databases">
        <title>Sequence of Clostridiales genomosp. BVAB3 str. UPII9-5.</title>
        <authorList>
            <person name="Madupu R."/>
            <person name="Durkin A.S."/>
            <person name="Torralba M."/>
            <person name="Methe B."/>
            <person name="Sutton G.G."/>
            <person name="Strausberg R.L."/>
            <person name="Nelson K.E."/>
        </authorList>
    </citation>
    <scope>NUCLEOTIDE SEQUENCE [LARGE SCALE GENOMIC DNA]</scope>
    <source>
        <strain evidence="10">W1219</strain>
    </source>
</reference>
<gene>
    <name evidence="8 9" type="primary">rnfA</name>
    <name evidence="9" type="ORF">HMPREF9013_0035</name>
</gene>
<dbReference type="InterPro" id="IPR050133">
    <property type="entry name" value="NqrDE/RnfAE_oxidrdctase"/>
</dbReference>
<evidence type="ECO:0000256" key="2">
    <source>
        <dbReference type="ARBA" id="ARBA00022448"/>
    </source>
</evidence>
<dbReference type="PANTHER" id="PTHR30335:SF0">
    <property type="entry name" value="ION-TRANSLOCATING OXIDOREDUCTASE COMPLEX SUBUNIT A"/>
    <property type="match status" value="1"/>
</dbReference>
<dbReference type="Proteomes" id="UP000005017">
    <property type="component" value="Unassembled WGS sequence"/>
</dbReference>
<keyword evidence="5 8" id="KW-0249">Electron transport</keyword>
<sequence>MDLFTLLIGGLFINNIILTKFLGMCPFMGVSTKLESALGMGVAVIFVIFGSSVIAWTIYHYVLVPFHIEYMELITFILLIAAFVQFVELFIKKSTPALYKSLGIYLPLITTNCAVLFVAQDNIAQGYDLVHTMVNSIAIPAGFALMLLIFASIRTRLQQNDIPKAFQGNPIAMICAAIMAVAFSALAGLV</sequence>
<evidence type="ECO:0000256" key="7">
    <source>
        <dbReference type="ARBA" id="ARBA00023136"/>
    </source>
</evidence>
<accession>D2MN21</accession>
<comment type="caution">
    <text evidence="9">The sequence shown here is derived from an EMBL/GenBank/DDBJ whole genome shotgun (WGS) entry which is preliminary data.</text>
</comment>
<dbReference type="eggNOG" id="COG4657">
    <property type="taxonomic scope" value="Bacteria"/>
</dbReference>
<evidence type="ECO:0000256" key="1">
    <source>
        <dbReference type="ARBA" id="ARBA00004127"/>
    </source>
</evidence>
<comment type="similarity">
    <text evidence="8">Belongs to the NqrDE/RnfAE family.</text>
</comment>
<dbReference type="EC" id="7.-.-.-" evidence="8"/>
<keyword evidence="3 8" id="KW-0812">Transmembrane</keyword>
<dbReference type="NCBIfam" id="TIGR01943">
    <property type="entry name" value="rnfA"/>
    <property type="match status" value="1"/>
</dbReference>
<keyword evidence="4 8" id="KW-1278">Translocase</keyword>
<keyword evidence="6 8" id="KW-1133">Transmembrane helix</keyword>
<dbReference type="HAMAP" id="MF_00459">
    <property type="entry name" value="RsxA_RnfA"/>
    <property type="match status" value="1"/>
</dbReference>
<dbReference type="InterPro" id="IPR011293">
    <property type="entry name" value="Ion_transpt_RnfA/RsxA"/>
</dbReference>
<keyword evidence="2 8" id="KW-0813">Transport</keyword>
<feature type="transmembrane region" description="Helical" evidence="8">
    <location>
        <begin position="102"/>
        <end position="120"/>
    </location>
</feature>
<dbReference type="PANTHER" id="PTHR30335">
    <property type="entry name" value="INTEGRAL MEMBRANE PROTEIN OF SOXR-REDUCING COMPLEX"/>
    <property type="match status" value="1"/>
</dbReference>
<dbReference type="InterPro" id="IPR003667">
    <property type="entry name" value="NqrDE/RnfAE"/>
</dbReference>
<evidence type="ECO:0000256" key="8">
    <source>
        <dbReference type="HAMAP-Rule" id="MF_00459"/>
    </source>
</evidence>
<evidence type="ECO:0000313" key="10">
    <source>
        <dbReference type="Proteomes" id="UP000005017"/>
    </source>
</evidence>
<comment type="subunit">
    <text evidence="8">The complex is composed of six subunits: RnfA, RnfB, RnfC, RnfD, RnfE and RnfG.</text>
</comment>
<dbReference type="EMBL" id="ADFR01000003">
    <property type="protein sequence ID" value="EFC05843.1"/>
    <property type="molecule type" value="Genomic_DNA"/>
</dbReference>
<proteinExistence type="inferred from homology"/>
<name>D2MN21_9FIRM</name>
<protein>
    <recommendedName>
        <fullName evidence="8">Ion-translocating oxidoreductase complex subunit A</fullName>
        <ecNumber evidence="8">7.-.-.-</ecNumber>
    </recommendedName>
    <alternativeName>
        <fullName evidence="8">Rnf electron transport complex subunit A</fullName>
    </alternativeName>
</protein>
<dbReference type="GO" id="GO:0005886">
    <property type="term" value="C:plasma membrane"/>
    <property type="evidence" value="ECO:0007669"/>
    <property type="project" value="UniProtKB-SubCell"/>
</dbReference>
<comment type="subcellular location">
    <subcellularLocation>
        <location evidence="8">Cell membrane</location>
        <topology evidence="8">Multi-pass membrane protein</topology>
    </subcellularLocation>
    <subcellularLocation>
        <location evidence="1">Endomembrane system</location>
        <topology evidence="1">Multi-pass membrane protein</topology>
    </subcellularLocation>
</comment>
<feature type="transmembrane region" description="Helical" evidence="8">
    <location>
        <begin position="132"/>
        <end position="151"/>
    </location>
</feature>
<feature type="transmembrane region" description="Helical" evidence="8">
    <location>
        <begin position="6"/>
        <end position="25"/>
    </location>
</feature>
<dbReference type="GO" id="GO:0012505">
    <property type="term" value="C:endomembrane system"/>
    <property type="evidence" value="ECO:0007669"/>
    <property type="project" value="UniProtKB-SubCell"/>
</dbReference>
<comment type="function">
    <text evidence="8">Part of a membrane-bound complex that couples electron transfer with translocation of ions across the membrane.</text>
</comment>
<evidence type="ECO:0000313" key="9">
    <source>
        <dbReference type="EMBL" id="EFC05843.1"/>
    </source>
</evidence>
<dbReference type="GO" id="GO:0022900">
    <property type="term" value="P:electron transport chain"/>
    <property type="evidence" value="ECO:0007669"/>
    <property type="project" value="UniProtKB-UniRule"/>
</dbReference>
<dbReference type="AlphaFoldDB" id="D2MN21"/>
<dbReference type="Pfam" id="PF02508">
    <property type="entry name" value="Rnf-Nqr"/>
    <property type="match status" value="1"/>
</dbReference>
<evidence type="ECO:0000256" key="6">
    <source>
        <dbReference type="ARBA" id="ARBA00022989"/>
    </source>
</evidence>
<evidence type="ECO:0000256" key="4">
    <source>
        <dbReference type="ARBA" id="ARBA00022967"/>
    </source>
</evidence>
<organism evidence="9 10">
    <name type="scientific">Bulleidia extructa W1219</name>
    <dbReference type="NCBI Taxonomy" id="679192"/>
    <lineage>
        <taxon>Bacteria</taxon>
        <taxon>Bacillati</taxon>
        <taxon>Bacillota</taxon>
        <taxon>Erysipelotrichia</taxon>
        <taxon>Erysipelotrichales</taxon>
        <taxon>Erysipelotrichaceae</taxon>
        <taxon>Bulleidia</taxon>
    </lineage>
</organism>
<dbReference type="OrthoDB" id="9803631at2"/>
<keyword evidence="10" id="KW-1185">Reference proteome</keyword>
<feature type="transmembrane region" description="Helical" evidence="8">
    <location>
        <begin position="171"/>
        <end position="189"/>
    </location>
</feature>
<keyword evidence="7 8" id="KW-0472">Membrane</keyword>
<dbReference type="PIRSF" id="PIRSF006102">
    <property type="entry name" value="NQR_DE"/>
    <property type="match status" value="1"/>
</dbReference>
<dbReference type="STRING" id="679192.HMPREF9013_0035"/>
<evidence type="ECO:0000256" key="5">
    <source>
        <dbReference type="ARBA" id="ARBA00022982"/>
    </source>
</evidence>
<feature type="transmembrane region" description="Helical" evidence="8">
    <location>
        <begin position="37"/>
        <end position="58"/>
    </location>
</feature>